<evidence type="ECO:0000313" key="3">
    <source>
        <dbReference type="Proteomes" id="UP001163823"/>
    </source>
</evidence>
<dbReference type="EMBL" id="JARAOO010000002">
    <property type="protein sequence ID" value="KAJ7979601.1"/>
    <property type="molecule type" value="Genomic_DNA"/>
</dbReference>
<reference evidence="2" key="1">
    <citation type="journal article" date="2023" name="Science">
        <title>Elucidation of the pathway for biosynthesis of saponin adjuvants from the soapbark tree.</title>
        <authorList>
            <person name="Reed J."/>
            <person name="Orme A."/>
            <person name="El-Demerdash A."/>
            <person name="Owen C."/>
            <person name="Martin L.B.B."/>
            <person name="Misra R.C."/>
            <person name="Kikuchi S."/>
            <person name="Rejzek M."/>
            <person name="Martin A.C."/>
            <person name="Harkess A."/>
            <person name="Leebens-Mack J."/>
            <person name="Louveau T."/>
            <person name="Stephenson M.J."/>
            <person name="Osbourn A."/>
        </authorList>
    </citation>
    <scope>NUCLEOTIDE SEQUENCE</scope>
    <source>
        <strain evidence="2">S10</strain>
    </source>
</reference>
<feature type="domain" description="APO" evidence="1">
    <location>
        <begin position="166"/>
        <end position="251"/>
    </location>
</feature>
<accession>A0AAD7QDP5</accession>
<name>A0AAD7QDP5_QUISA</name>
<organism evidence="2 3">
    <name type="scientific">Quillaja saponaria</name>
    <name type="common">Soap bark tree</name>
    <dbReference type="NCBI Taxonomy" id="32244"/>
    <lineage>
        <taxon>Eukaryota</taxon>
        <taxon>Viridiplantae</taxon>
        <taxon>Streptophyta</taxon>
        <taxon>Embryophyta</taxon>
        <taxon>Tracheophyta</taxon>
        <taxon>Spermatophyta</taxon>
        <taxon>Magnoliopsida</taxon>
        <taxon>eudicotyledons</taxon>
        <taxon>Gunneridae</taxon>
        <taxon>Pentapetalae</taxon>
        <taxon>rosids</taxon>
        <taxon>fabids</taxon>
        <taxon>Fabales</taxon>
        <taxon>Quillajaceae</taxon>
        <taxon>Quillaja</taxon>
    </lineage>
</organism>
<dbReference type="PROSITE" id="PS51499">
    <property type="entry name" value="APO"/>
    <property type="match status" value="2"/>
</dbReference>
<dbReference type="Proteomes" id="UP001163823">
    <property type="component" value="Chromosome 2"/>
</dbReference>
<proteinExistence type="predicted"/>
<gene>
    <name evidence="2" type="ORF">O6P43_002980</name>
</gene>
<dbReference type="InterPro" id="IPR023342">
    <property type="entry name" value="APO_dom"/>
</dbReference>
<sequence length="444" mass="50488">MGCVSPSVSYGSMLHAKGISVTPKVGTLRVSFHTEPQFLKPNPFQGLGYMQYNCIKIRLSMKSTIPSQKFCQYAQGVRSEHSQNVDFPRYYSKKEKKPFPTPIVELRRAARKRLKNKKSQPRRPVPHPRIGLLVKSLIPLAYNVYSARITLINNLKKLLKIVPVHACRWCNEIHVGPFGHPFRSCRGAHSDVRNSLHEWTSAHIEDIFLHVEAFHLFDRLENRILHRERFSIPRIPAVVELCIQAGVDIPEFPAKRRRKPIIRTGKNEFVDADETELSDPVPEVVEIPLLSEIPDSEIVAPSSEEETLCLAEETLEAWERMRRGAKKLMSMYPVRVCGYCPEVHVGPRGHKAQNCGAHKHQQRNGQHGWQSAVLNDLIPPRYVWHVPDVTGPPLHRELRSFYGQAPAVVEMCIQAGATVPDQYKPTMRLDVGIPSDDKEAEMVV</sequence>
<evidence type="ECO:0000313" key="2">
    <source>
        <dbReference type="EMBL" id="KAJ7979601.1"/>
    </source>
</evidence>
<comment type="caution">
    <text evidence="2">The sequence shown here is derived from an EMBL/GenBank/DDBJ whole genome shotgun (WGS) entry which is preliminary data.</text>
</comment>
<feature type="domain" description="APO" evidence="1">
    <location>
        <begin position="336"/>
        <end position="421"/>
    </location>
</feature>
<dbReference type="GO" id="GO:0003723">
    <property type="term" value="F:RNA binding"/>
    <property type="evidence" value="ECO:0007669"/>
    <property type="project" value="InterPro"/>
</dbReference>
<dbReference type="KEGG" id="qsa:O6P43_002980"/>
<protein>
    <submittedName>
        <fullName evidence="2">APO protein chloroplastic-like</fullName>
    </submittedName>
</protein>
<dbReference type="Pfam" id="PF05634">
    <property type="entry name" value="APO_RNA-bind"/>
    <property type="match status" value="2"/>
</dbReference>
<keyword evidence="3" id="KW-1185">Reference proteome</keyword>
<dbReference type="PANTHER" id="PTHR10388">
    <property type="entry name" value="EUKARYOTIC TRANSLATION INITIATION FACTOR SUI1"/>
    <property type="match status" value="1"/>
</dbReference>
<evidence type="ECO:0000259" key="1">
    <source>
        <dbReference type="PROSITE" id="PS51499"/>
    </source>
</evidence>
<dbReference type="AlphaFoldDB" id="A0AAD7QDP5"/>